<dbReference type="SMART" id="SM00014">
    <property type="entry name" value="acidPPc"/>
    <property type="match status" value="1"/>
</dbReference>
<gene>
    <name evidence="9" type="ORF">GCM10010528_01360</name>
</gene>
<comment type="caution">
    <text evidence="9">The sequence shown here is derived from an EMBL/GenBank/DDBJ whole genome shotgun (WGS) entry which is preliminary data.</text>
</comment>
<keyword evidence="2" id="KW-1003">Cell membrane</keyword>
<dbReference type="Gene3D" id="1.20.144.10">
    <property type="entry name" value="Phosphatidic acid phosphatase type 2/haloperoxidase"/>
    <property type="match status" value="1"/>
</dbReference>
<dbReference type="SUPFAM" id="SSF48317">
    <property type="entry name" value="Acid phosphatase/Vanadium-dependent haloperoxidase"/>
    <property type="match status" value="1"/>
</dbReference>
<dbReference type="Proteomes" id="UP001501035">
    <property type="component" value="Unassembled WGS sequence"/>
</dbReference>
<feature type="transmembrane region" description="Helical" evidence="7">
    <location>
        <begin position="193"/>
        <end position="211"/>
    </location>
</feature>
<dbReference type="InterPro" id="IPR036938">
    <property type="entry name" value="PAP2/HPO_sf"/>
</dbReference>
<dbReference type="Pfam" id="PF01569">
    <property type="entry name" value="PAP2"/>
    <property type="match status" value="1"/>
</dbReference>
<name>A0ABP6KX41_9ACTN</name>
<accession>A0ABP6KX41</accession>
<evidence type="ECO:0000313" key="9">
    <source>
        <dbReference type="EMBL" id="GAA3023026.1"/>
    </source>
</evidence>
<organism evidence="9 10">
    <name type="scientific">Gordonia defluvii</name>
    <dbReference type="NCBI Taxonomy" id="283718"/>
    <lineage>
        <taxon>Bacteria</taxon>
        <taxon>Bacillati</taxon>
        <taxon>Actinomycetota</taxon>
        <taxon>Actinomycetes</taxon>
        <taxon>Mycobacteriales</taxon>
        <taxon>Gordoniaceae</taxon>
        <taxon>Gordonia</taxon>
    </lineage>
</organism>
<dbReference type="EMBL" id="BAAAVS010000001">
    <property type="protein sequence ID" value="GAA3023026.1"/>
    <property type="molecule type" value="Genomic_DNA"/>
</dbReference>
<feature type="transmembrane region" description="Helical" evidence="7">
    <location>
        <begin position="64"/>
        <end position="84"/>
    </location>
</feature>
<feature type="transmembrane region" description="Helical" evidence="7">
    <location>
        <begin position="132"/>
        <end position="153"/>
    </location>
</feature>
<feature type="domain" description="Phosphatidic acid phosphatase type 2/haloperoxidase" evidence="8">
    <location>
        <begin position="94"/>
        <end position="204"/>
    </location>
</feature>
<evidence type="ECO:0000256" key="7">
    <source>
        <dbReference type="SAM" id="Phobius"/>
    </source>
</evidence>
<keyword evidence="10" id="KW-1185">Reference proteome</keyword>
<keyword evidence="4" id="KW-0378">Hydrolase</keyword>
<reference evidence="10" key="1">
    <citation type="journal article" date="2019" name="Int. J. Syst. Evol. Microbiol.">
        <title>The Global Catalogue of Microorganisms (GCM) 10K type strain sequencing project: providing services to taxonomists for standard genome sequencing and annotation.</title>
        <authorList>
            <consortium name="The Broad Institute Genomics Platform"/>
            <consortium name="The Broad Institute Genome Sequencing Center for Infectious Disease"/>
            <person name="Wu L."/>
            <person name="Ma J."/>
        </authorList>
    </citation>
    <scope>NUCLEOTIDE SEQUENCE [LARGE SCALE GENOMIC DNA]</scope>
    <source>
        <strain evidence="10">JCM 14234</strain>
    </source>
</reference>
<dbReference type="PANTHER" id="PTHR14969">
    <property type="entry name" value="SPHINGOSINE-1-PHOSPHATE PHOSPHOHYDROLASE"/>
    <property type="match status" value="1"/>
</dbReference>
<keyword evidence="5 7" id="KW-1133">Transmembrane helix</keyword>
<evidence type="ECO:0000256" key="2">
    <source>
        <dbReference type="ARBA" id="ARBA00022475"/>
    </source>
</evidence>
<evidence type="ECO:0000256" key="5">
    <source>
        <dbReference type="ARBA" id="ARBA00022989"/>
    </source>
</evidence>
<dbReference type="InterPro" id="IPR000326">
    <property type="entry name" value="PAP2/HPO"/>
</dbReference>
<evidence type="ECO:0000256" key="1">
    <source>
        <dbReference type="ARBA" id="ARBA00004651"/>
    </source>
</evidence>
<keyword evidence="3 7" id="KW-0812">Transmembrane</keyword>
<sequence>MDRVEIRYDKRSAAGAALLGLTLLGAVLVAIHPGPFQVDSAVLHGLIGTRSPALTGIVDDVSRLLSPVAMAGWTALIVVALIVRDRSVRRALPVAGAVAIAAGLDTMIKLAVTRPRPPAVLQVGSPESTYSYPSGHVCGTTVLVMTLLAVTVAGLPRARALAATVLAVAVIVLCAWTRLYLGAHWLSDVTGGALLGLSAALAVPPLLDVVLRRVGERIDVKGLL</sequence>
<comment type="subcellular location">
    <subcellularLocation>
        <location evidence="1">Cell membrane</location>
        <topology evidence="1">Multi-pass membrane protein</topology>
    </subcellularLocation>
</comment>
<evidence type="ECO:0000256" key="6">
    <source>
        <dbReference type="ARBA" id="ARBA00023136"/>
    </source>
</evidence>
<evidence type="ECO:0000256" key="3">
    <source>
        <dbReference type="ARBA" id="ARBA00022692"/>
    </source>
</evidence>
<proteinExistence type="predicted"/>
<evidence type="ECO:0000313" key="10">
    <source>
        <dbReference type="Proteomes" id="UP001501035"/>
    </source>
</evidence>
<feature type="transmembrane region" description="Helical" evidence="7">
    <location>
        <begin position="91"/>
        <end position="112"/>
    </location>
</feature>
<protein>
    <recommendedName>
        <fullName evidence="8">Phosphatidic acid phosphatase type 2/haloperoxidase domain-containing protein</fullName>
    </recommendedName>
</protein>
<keyword evidence="6 7" id="KW-0472">Membrane</keyword>
<evidence type="ECO:0000256" key="4">
    <source>
        <dbReference type="ARBA" id="ARBA00022801"/>
    </source>
</evidence>
<feature type="transmembrane region" description="Helical" evidence="7">
    <location>
        <begin position="160"/>
        <end position="181"/>
    </location>
</feature>
<dbReference type="PANTHER" id="PTHR14969:SF62">
    <property type="entry name" value="DECAPRENYLPHOSPHORYL-5-PHOSPHORIBOSE PHOSPHATASE RV3807C-RELATED"/>
    <property type="match status" value="1"/>
</dbReference>
<evidence type="ECO:0000259" key="8">
    <source>
        <dbReference type="SMART" id="SM00014"/>
    </source>
</evidence>